<comment type="caution">
    <text evidence="2">The sequence shown here is derived from an EMBL/GenBank/DDBJ whole genome shotgun (WGS) entry which is preliminary data.</text>
</comment>
<dbReference type="RefSeq" id="WP_188553899.1">
    <property type="nucleotide sequence ID" value="NZ_BMGT01000002.1"/>
</dbReference>
<keyword evidence="1" id="KW-0472">Membrane</keyword>
<evidence type="ECO:0000256" key="1">
    <source>
        <dbReference type="SAM" id="Phobius"/>
    </source>
</evidence>
<dbReference type="AlphaFoldDB" id="A0A917M474"/>
<name>A0A917M474_9BACT</name>
<keyword evidence="1" id="KW-1133">Transmembrane helix</keyword>
<feature type="transmembrane region" description="Helical" evidence="1">
    <location>
        <begin position="6"/>
        <end position="24"/>
    </location>
</feature>
<sequence length="70" mass="7759">MAFFEPFIVWFSFAVDIFSYGYIFEPILPGAIRTDGFGVISNPPSTVDWDSRSRANLGSIDYVNGAETDA</sequence>
<protein>
    <submittedName>
        <fullName evidence="2">Uncharacterized protein</fullName>
    </submittedName>
</protein>
<reference evidence="2" key="1">
    <citation type="journal article" date="2014" name="Int. J. Syst. Evol. Microbiol.">
        <title>Complete genome sequence of Corynebacterium casei LMG S-19264T (=DSM 44701T), isolated from a smear-ripened cheese.</title>
        <authorList>
            <consortium name="US DOE Joint Genome Institute (JGI-PGF)"/>
            <person name="Walter F."/>
            <person name="Albersmeier A."/>
            <person name="Kalinowski J."/>
            <person name="Ruckert C."/>
        </authorList>
    </citation>
    <scope>NUCLEOTIDE SEQUENCE</scope>
    <source>
        <strain evidence="2">CGMCC 1.12997</strain>
    </source>
</reference>
<accession>A0A917M474</accession>
<gene>
    <name evidence="2" type="ORF">GCM10011585_18960</name>
</gene>
<evidence type="ECO:0000313" key="2">
    <source>
        <dbReference type="EMBL" id="GGG76255.1"/>
    </source>
</evidence>
<dbReference type="EMBL" id="BMGT01000002">
    <property type="protein sequence ID" value="GGG76255.1"/>
    <property type="molecule type" value="Genomic_DNA"/>
</dbReference>
<keyword evidence="3" id="KW-1185">Reference proteome</keyword>
<proteinExistence type="predicted"/>
<dbReference type="Proteomes" id="UP000647241">
    <property type="component" value="Unassembled WGS sequence"/>
</dbReference>
<organism evidence="2 3">
    <name type="scientific">Edaphobacter dinghuensis</name>
    <dbReference type="NCBI Taxonomy" id="1560005"/>
    <lineage>
        <taxon>Bacteria</taxon>
        <taxon>Pseudomonadati</taxon>
        <taxon>Acidobacteriota</taxon>
        <taxon>Terriglobia</taxon>
        <taxon>Terriglobales</taxon>
        <taxon>Acidobacteriaceae</taxon>
        <taxon>Edaphobacter</taxon>
    </lineage>
</organism>
<evidence type="ECO:0000313" key="3">
    <source>
        <dbReference type="Proteomes" id="UP000647241"/>
    </source>
</evidence>
<reference evidence="2" key="2">
    <citation type="submission" date="2020-09" db="EMBL/GenBank/DDBJ databases">
        <authorList>
            <person name="Sun Q."/>
            <person name="Zhou Y."/>
        </authorList>
    </citation>
    <scope>NUCLEOTIDE SEQUENCE</scope>
    <source>
        <strain evidence="2">CGMCC 1.12997</strain>
    </source>
</reference>
<keyword evidence="1" id="KW-0812">Transmembrane</keyword>